<evidence type="ECO:0000256" key="8">
    <source>
        <dbReference type="ARBA" id="ARBA00022837"/>
    </source>
</evidence>
<reference evidence="12" key="1">
    <citation type="submission" date="2011-08" db="EMBL/GenBank/DDBJ databases">
        <title>The draft genome of Latimeria chalumnae.</title>
        <authorList>
            <person name="Di Palma F."/>
            <person name="Alfoldi J."/>
            <person name="Johnson J."/>
            <person name="Berlin A."/>
            <person name="Gnerre S."/>
            <person name="Jaffe D."/>
            <person name="MacCallum I."/>
            <person name="Young S."/>
            <person name="Walker B.J."/>
            <person name="Lander E."/>
            <person name="Lindblad-Toh K."/>
        </authorList>
    </citation>
    <scope>NUCLEOTIDE SEQUENCE [LARGE SCALE GENOMIC DNA]</scope>
    <source>
        <strain evidence="12">Wild caught</strain>
    </source>
</reference>
<dbReference type="EMBL" id="AFYH01155603">
    <property type="status" value="NOT_ANNOTATED_CDS"/>
    <property type="molecule type" value="Genomic_DNA"/>
</dbReference>
<dbReference type="InParanoid" id="H3AI33"/>
<keyword evidence="12" id="KW-1185">Reference proteome</keyword>
<feature type="domain" description="Fucolectin tachylectin-4 pentraxin-1" evidence="10">
    <location>
        <begin position="166"/>
        <end position="310"/>
    </location>
</feature>
<dbReference type="EMBL" id="AFYH01155607">
    <property type="status" value="NOT_ANNOTATED_CDS"/>
    <property type="molecule type" value="Genomic_DNA"/>
</dbReference>
<keyword evidence="8" id="KW-0106">Calcium</keyword>
<dbReference type="EMBL" id="AFYH01155605">
    <property type="status" value="NOT_ANNOTATED_CDS"/>
    <property type="molecule type" value="Genomic_DNA"/>
</dbReference>
<dbReference type="Gene3D" id="2.60.120.260">
    <property type="entry name" value="Galactose-binding domain-like"/>
    <property type="match status" value="5"/>
</dbReference>
<dbReference type="InterPro" id="IPR006585">
    <property type="entry name" value="FTP1"/>
</dbReference>
<comment type="function">
    <text evidence="1">Acts as a defensive agent. Recognizes blood group fucosylated oligosaccharides including A, B, H and Lewis B-type antigens. Does not recognize Lewis A antigen and has low affinity for monovalent haptens.</text>
</comment>
<dbReference type="AlphaFoldDB" id="H3AI33"/>
<reference evidence="11" key="3">
    <citation type="submission" date="2025-09" db="UniProtKB">
        <authorList>
            <consortium name="Ensembl"/>
        </authorList>
    </citation>
    <scope>IDENTIFICATION</scope>
</reference>
<dbReference type="SUPFAM" id="SSF49785">
    <property type="entry name" value="Galactose-binding domain-like"/>
    <property type="match status" value="5"/>
</dbReference>
<evidence type="ECO:0000256" key="4">
    <source>
        <dbReference type="ARBA" id="ARBA00011233"/>
    </source>
</evidence>
<reference evidence="11" key="2">
    <citation type="submission" date="2025-08" db="UniProtKB">
        <authorList>
            <consortium name="Ensembl"/>
        </authorList>
    </citation>
    <scope>IDENTIFICATION</scope>
</reference>
<evidence type="ECO:0000256" key="5">
    <source>
        <dbReference type="ARBA" id="ARBA00022525"/>
    </source>
</evidence>
<evidence type="ECO:0000256" key="2">
    <source>
        <dbReference type="ARBA" id="ARBA00004613"/>
    </source>
</evidence>
<evidence type="ECO:0000313" key="12">
    <source>
        <dbReference type="Proteomes" id="UP000008672"/>
    </source>
</evidence>
<dbReference type="eggNOG" id="ENOG502QQVA">
    <property type="taxonomic scope" value="Eukaryota"/>
</dbReference>
<dbReference type="HOGENOM" id="CLU_009725_0_0_1"/>
<keyword evidence="6" id="KW-0479">Metal-binding</keyword>
<keyword evidence="9" id="KW-1015">Disulfide bond</keyword>
<feature type="domain" description="Fucolectin tachylectin-4 pentraxin-1" evidence="10">
    <location>
        <begin position="2"/>
        <end position="146"/>
    </location>
</feature>
<dbReference type="EMBL" id="AFYH01155608">
    <property type="status" value="NOT_ANNOTATED_CDS"/>
    <property type="molecule type" value="Genomic_DNA"/>
</dbReference>
<dbReference type="GO" id="GO:0042806">
    <property type="term" value="F:fucose binding"/>
    <property type="evidence" value="ECO:0007669"/>
    <property type="project" value="UniProtKB-ARBA"/>
</dbReference>
<name>H3AI33_LATCH</name>
<keyword evidence="7" id="KW-0430">Lectin</keyword>
<dbReference type="Ensembl" id="ENSLACT00000009375.1">
    <property type="protein sequence ID" value="ENSLACP00000009304.1"/>
    <property type="gene ID" value="ENSLACG00000008206.1"/>
</dbReference>
<comment type="similarity">
    <text evidence="3">Belongs to the fucolectin family.</text>
</comment>
<dbReference type="Proteomes" id="UP000008672">
    <property type="component" value="Unassembled WGS sequence"/>
</dbReference>
<dbReference type="EMBL" id="AFYH01155606">
    <property type="status" value="NOT_ANNOTATED_CDS"/>
    <property type="molecule type" value="Genomic_DNA"/>
</dbReference>
<dbReference type="SMART" id="SM00607">
    <property type="entry name" value="FTP"/>
    <property type="match status" value="5"/>
</dbReference>
<evidence type="ECO:0000256" key="3">
    <source>
        <dbReference type="ARBA" id="ARBA00010147"/>
    </source>
</evidence>
<comment type="subunit">
    <text evidence="4">Homotrimer.</text>
</comment>
<feature type="domain" description="Fucolectin tachylectin-4 pentraxin-1" evidence="10">
    <location>
        <begin position="538"/>
        <end position="680"/>
    </location>
</feature>
<evidence type="ECO:0000259" key="10">
    <source>
        <dbReference type="SMART" id="SM00607"/>
    </source>
</evidence>
<evidence type="ECO:0000256" key="9">
    <source>
        <dbReference type="ARBA" id="ARBA00023157"/>
    </source>
</evidence>
<sequence length="845" mass="95230">PNIALMGRATQSSLHDINGVAAHAVDGNKNPNYEGLSCGHTQADFGPWWRLDLQEQHTIITVVITNREDCCSERLRGVQVWVGDSLEKGGHDNFHCGLQSSRFPSNDLVRFCCYGTVGRYVTVLIPNRTEFLTLCEVEVFGSVPLMHSDSVQSREYGGGSPNSPTEKNVTLTSGVMQSSLYHVDGIPERAIDGNRDSHYSSLSCLYTQKEWEPWFRVDLLQVHKVSAVTVTNRGDCCWDHLKGAEIHIGNSLKMNGLKNPMCGKIYITAPGYTESFCCNGMEGRFVTINIPGRQEFLTLCEVEVFGVPIPCPELLSEFYILTKSHNYFLKDIPQYFFLLFQITEHRDYSHPKICLRTPINMALTGTATQSSTYEKIGSPDRAIDGNSNSNYRKHPCTHTKRDRNPWWRVDLKDSRTVVTVVLTTRSDCCTSRIKGIQVRVGDSLENEGRSNFHCARFLLVLCCEGAMFFCCNGATGRYVTVFLPNTRNFLSLCEVEVFGYGASGNHESKRAPPTGWFIKCINALLHINHTWLHGEKYSKNIARISEVIQSSVYNKDGIPEHAIDGRNDNKYSSLSCLLTQKQWEPWFLVDLLMVHKVSSVSITNRGDYCWKRLKGGQIHVGNSLKENGLENPMCAKIEKVAQGNTEAYCCNGMKGRFVTINIPRREEILTFCEVDVLGVPSTCNQMHGEKYSFLDFQKTFQWQKNIARISEVIQSSVYNKDGIPEHAIDGRNDNKYSSLSCLLTQKQWEPWFMVDLLMVHKVSSVSITNRGDYCWKRLKGGQIHVGNSLKKNGLKNPMCAKIEKVAQGNMEAYCCNGMKGRFVTINIPGREEILTFCEVEVLGVP</sequence>
<proteinExistence type="inferred from homology"/>
<evidence type="ECO:0000256" key="1">
    <source>
        <dbReference type="ARBA" id="ARBA00002219"/>
    </source>
</evidence>
<dbReference type="EMBL" id="AFYH01155601">
    <property type="status" value="NOT_ANNOTATED_CDS"/>
    <property type="molecule type" value="Genomic_DNA"/>
</dbReference>
<feature type="domain" description="Fucolectin tachylectin-4 pentraxin-1" evidence="10">
    <location>
        <begin position="358"/>
        <end position="503"/>
    </location>
</feature>
<dbReference type="GO" id="GO:0046872">
    <property type="term" value="F:metal ion binding"/>
    <property type="evidence" value="ECO:0007669"/>
    <property type="project" value="UniProtKB-KW"/>
</dbReference>
<evidence type="ECO:0000313" key="11">
    <source>
        <dbReference type="Ensembl" id="ENSLACP00000009304.1"/>
    </source>
</evidence>
<dbReference type="PANTHER" id="PTHR45713">
    <property type="entry name" value="FTP DOMAIN-CONTAINING PROTEIN"/>
    <property type="match status" value="1"/>
</dbReference>
<dbReference type="GO" id="GO:0001868">
    <property type="term" value="P:regulation of complement activation, lectin pathway"/>
    <property type="evidence" value="ECO:0007669"/>
    <property type="project" value="UniProtKB-ARBA"/>
</dbReference>
<protein>
    <recommendedName>
        <fullName evidence="10">Fucolectin tachylectin-4 pentraxin-1 domain-containing protein</fullName>
    </recommendedName>
</protein>
<dbReference type="EMBL" id="AFYH01155604">
    <property type="status" value="NOT_ANNOTATED_CDS"/>
    <property type="molecule type" value="Genomic_DNA"/>
</dbReference>
<comment type="subcellular location">
    <subcellularLocation>
        <location evidence="2">Secreted</location>
    </subcellularLocation>
</comment>
<evidence type="ECO:0000256" key="7">
    <source>
        <dbReference type="ARBA" id="ARBA00022734"/>
    </source>
</evidence>
<dbReference type="GO" id="GO:0010185">
    <property type="term" value="P:regulation of cellular defense response"/>
    <property type="evidence" value="ECO:0007669"/>
    <property type="project" value="UniProtKB-ARBA"/>
</dbReference>
<dbReference type="EMBL" id="AFYH01155610">
    <property type="status" value="NOT_ANNOTATED_CDS"/>
    <property type="molecule type" value="Genomic_DNA"/>
</dbReference>
<dbReference type="EMBL" id="AFYH01155609">
    <property type="status" value="NOT_ANNOTATED_CDS"/>
    <property type="molecule type" value="Genomic_DNA"/>
</dbReference>
<evidence type="ECO:0000256" key="6">
    <source>
        <dbReference type="ARBA" id="ARBA00022723"/>
    </source>
</evidence>
<dbReference type="InterPro" id="IPR008979">
    <property type="entry name" value="Galactose-bd-like_sf"/>
</dbReference>
<accession>H3AI33</accession>
<keyword evidence="5" id="KW-0964">Secreted</keyword>
<dbReference type="EMBL" id="AFYH01155602">
    <property type="status" value="NOT_ANNOTATED_CDS"/>
    <property type="molecule type" value="Genomic_DNA"/>
</dbReference>
<dbReference type="GeneTree" id="ENSGT01060000248575"/>
<feature type="domain" description="Fucolectin tachylectin-4 pentraxin-1" evidence="10">
    <location>
        <begin position="703"/>
        <end position="845"/>
    </location>
</feature>
<dbReference type="InterPro" id="IPR051941">
    <property type="entry name" value="BG_Antigen-Binding_Lectin"/>
</dbReference>
<dbReference type="GO" id="GO:0005576">
    <property type="term" value="C:extracellular region"/>
    <property type="evidence" value="ECO:0007669"/>
    <property type="project" value="UniProtKB-SubCell"/>
</dbReference>
<dbReference type="PANTHER" id="PTHR45713:SF8">
    <property type="entry name" value="SI:CH211-215K15.4"/>
    <property type="match status" value="1"/>
</dbReference>
<organism evidence="11 12">
    <name type="scientific">Latimeria chalumnae</name>
    <name type="common">Coelacanth</name>
    <dbReference type="NCBI Taxonomy" id="7897"/>
    <lineage>
        <taxon>Eukaryota</taxon>
        <taxon>Metazoa</taxon>
        <taxon>Chordata</taxon>
        <taxon>Craniata</taxon>
        <taxon>Vertebrata</taxon>
        <taxon>Euteleostomi</taxon>
        <taxon>Coelacanthiformes</taxon>
        <taxon>Coelacanthidae</taxon>
        <taxon>Latimeria</taxon>
    </lineage>
</organism>
<dbReference type="Pfam" id="PF22633">
    <property type="entry name" value="F5_F8_type_C_2"/>
    <property type="match status" value="5"/>
</dbReference>